<protein>
    <submittedName>
        <fullName evidence="2">Uncharacterized protein</fullName>
    </submittedName>
</protein>
<reference evidence="2" key="1">
    <citation type="submission" date="2019-03" db="EMBL/GenBank/DDBJ databases">
        <authorList>
            <person name="Mank J."/>
            <person name="Almeida P."/>
        </authorList>
    </citation>
    <scope>NUCLEOTIDE SEQUENCE</scope>
    <source>
        <strain evidence="2">78183</strain>
    </source>
</reference>
<proteinExistence type="predicted"/>
<evidence type="ECO:0000256" key="1">
    <source>
        <dbReference type="SAM" id="MobiDB-lite"/>
    </source>
</evidence>
<dbReference type="EMBL" id="CAADRP010000002">
    <property type="protein sequence ID" value="VFU21294.1"/>
    <property type="molecule type" value="Genomic_DNA"/>
</dbReference>
<name>A0A6N2JZW7_SALVM</name>
<feature type="region of interest" description="Disordered" evidence="1">
    <location>
        <begin position="73"/>
        <end position="109"/>
    </location>
</feature>
<accession>A0A6N2JZW7</accession>
<feature type="compositionally biased region" description="Basic residues" evidence="1">
    <location>
        <begin position="97"/>
        <end position="109"/>
    </location>
</feature>
<organism evidence="2">
    <name type="scientific">Salix viminalis</name>
    <name type="common">Common osier</name>
    <name type="synonym">Basket willow</name>
    <dbReference type="NCBI Taxonomy" id="40686"/>
    <lineage>
        <taxon>Eukaryota</taxon>
        <taxon>Viridiplantae</taxon>
        <taxon>Streptophyta</taxon>
        <taxon>Embryophyta</taxon>
        <taxon>Tracheophyta</taxon>
        <taxon>Spermatophyta</taxon>
        <taxon>Magnoliopsida</taxon>
        <taxon>eudicotyledons</taxon>
        <taxon>Gunneridae</taxon>
        <taxon>Pentapetalae</taxon>
        <taxon>rosids</taxon>
        <taxon>fabids</taxon>
        <taxon>Malpighiales</taxon>
        <taxon>Salicaceae</taxon>
        <taxon>Saliceae</taxon>
        <taxon>Salix</taxon>
    </lineage>
</organism>
<evidence type="ECO:0000313" key="2">
    <source>
        <dbReference type="EMBL" id="VFU21294.1"/>
    </source>
</evidence>
<gene>
    <name evidence="2" type="ORF">SVIM_LOCUS12452</name>
</gene>
<dbReference type="AlphaFoldDB" id="A0A6N2JZW7"/>
<sequence length="109" mass="12280">METMSCDCSRMQRSSIETNKSLKQWKNHKTACETNQACKWRCTAHITKYVSGETTSGSVENVDLWDEKAKFPVTMPEKPGNNTIMDSPISVVLDHPHPHKSNGSRNKSV</sequence>